<evidence type="ECO:0000313" key="2">
    <source>
        <dbReference type="EMBL" id="KAA1066518.1"/>
    </source>
</evidence>
<protein>
    <submittedName>
        <fullName evidence="2">Uncharacterized protein</fullName>
    </submittedName>
</protein>
<comment type="caution">
    <text evidence="2">The sequence shown here is derived from an EMBL/GenBank/DDBJ whole genome shotgun (WGS) entry which is preliminary data.</text>
</comment>
<accession>A0A5B0LSB1</accession>
<evidence type="ECO:0000256" key="1">
    <source>
        <dbReference type="SAM" id="MobiDB-lite"/>
    </source>
</evidence>
<name>A0A5B0LSB1_PUCGR</name>
<sequence length="118" mass="12946">MVRIVKTNHVQFLDSKKDSQAQSSEEELTVFEEPEDSVNDSAPSSSNYEEEPIPTSADTLSISLEELDQTPNSNDDDSEVEDALVPHQAEEGRSLRNQTSKVKPVVSLRASQAGQKTA</sequence>
<organism evidence="2 3">
    <name type="scientific">Puccinia graminis f. sp. tritici</name>
    <dbReference type="NCBI Taxonomy" id="56615"/>
    <lineage>
        <taxon>Eukaryota</taxon>
        <taxon>Fungi</taxon>
        <taxon>Dikarya</taxon>
        <taxon>Basidiomycota</taxon>
        <taxon>Pucciniomycotina</taxon>
        <taxon>Pucciniomycetes</taxon>
        <taxon>Pucciniales</taxon>
        <taxon>Pucciniaceae</taxon>
        <taxon>Puccinia</taxon>
    </lineage>
</organism>
<dbReference type="EMBL" id="VSWC01000196">
    <property type="protein sequence ID" value="KAA1066518.1"/>
    <property type="molecule type" value="Genomic_DNA"/>
</dbReference>
<reference evidence="2 3" key="1">
    <citation type="submission" date="2019-05" db="EMBL/GenBank/DDBJ databases">
        <title>Emergence of the Ug99 lineage of the wheat stem rust pathogen through somatic hybridization.</title>
        <authorList>
            <person name="Li F."/>
            <person name="Upadhyaya N.M."/>
            <person name="Sperschneider J."/>
            <person name="Matny O."/>
            <person name="Nguyen-Phuc H."/>
            <person name="Mago R."/>
            <person name="Raley C."/>
            <person name="Miller M.E."/>
            <person name="Silverstein K.A.T."/>
            <person name="Henningsen E."/>
            <person name="Hirsch C.D."/>
            <person name="Visser B."/>
            <person name="Pretorius Z.A."/>
            <person name="Steffenson B.J."/>
            <person name="Schwessinger B."/>
            <person name="Dodds P.N."/>
            <person name="Figueroa M."/>
        </authorList>
    </citation>
    <scope>NUCLEOTIDE SEQUENCE [LARGE SCALE GENOMIC DNA]</scope>
    <source>
        <strain evidence="2">21-0</strain>
    </source>
</reference>
<feature type="compositionally biased region" description="Polar residues" evidence="1">
    <location>
        <begin position="109"/>
        <end position="118"/>
    </location>
</feature>
<gene>
    <name evidence="2" type="ORF">PGT21_032138</name>
</gene>
<dbReference type="Proteomes" id="UP000324748">
    <property type="component" value="Unassembled WGS sequence"/>
</dbReference>
<proteinExistence type="predicted"/>
<dbReference type="AlphaFoldDB" id="A0A5B0LSB1"/>
<feature type="region of interest" description="Disordered" evidence="1">
    <location>
        <begin position="14"/>
        <end position="118"/>
    </location>
</feature>
<feature type="compositionally biased region" description="Acidic residues" evidence="1">
    <location>
        <begin position="24"/>
        <end position="38"/>
    </location>
</feature>
<evidence type="ECO:0000313" key="3">
    <source>
        <dbReference type="Proteomes" id="UP000324748"/>
    </source>
</evidence>
<keyword evidence="3" id="KW-1185">Reference proteome</keyword>